<reference evidence="1 2" key="1">
    <citation type="submission" date="2023-10" db="EMBL/GenBank/DDBJ databases">
        <title>Genome-Wide Identification Analysis in wild type Solanum Pinnatisectum Reveals Some Genes Defensing Phytophthora Infestans.</title>
        <authorList>
            <person name="Sun C."/>
        </authorList>
    </citation>
    <scope>NUCLEOTIDE SEQUENCE [LARGE SCALE GENOMIC DNA]</scope>
    <source>
        <strain evidence="1">LQN</strain>
        <tissue evidence="1">Leaf</tissue>
    </source>
</reference>
<sequence length="52" mass="6343">MRKILPRLDRIQRSPNYPFSLFLYDLKSNLLKDYDNLLAAEKKFWKTKARIN</sequence>
<accession>A0AAV9KYG2</accession>
<evidence type="ECO:0000313" key="2">
    <source>
        <dbReference type="Proteomes" id="UP001311915"/>
    </source>
</evidence>
<dbReference type="Proteomes" id="UP001311915">
    <property type="component" value="Unassembled WGS sequence"/>
</dbReference>
<dbReference type="AlphaFoldDB" id="A0AAV9KYG2"/>
<evidence type="ECO:0000313" key="1">
    <source>
        <dbReference type="EMBL" id="KAK4718334.1"/>
    </source>
</evidence>
<keyword evidence="2" id="KW-1185">Reference proteome</keyword>
<comment type="caution">
    <text evidence="1">The sequence shown here is derived from an EMBL/GenBank/DDBJ whole genome shotgun (WGS) entry which is preliminary data.</text>
</comment>
<proteinExistence type="predicted"/>
<organism evidence="1 2">
    <name type="scientific">Solanum pinnatisectum</name>
    <name type="common">tansyleaf nightshade</name>
    <dbReference type="NCBI Taxonomy" id="50273"/>
    <lineage>
        <taxon>Eukaryota</taxon>
        <taxon>Viridiplantae</taxon>
        <taxon>Streptophyta</taxon>
        <taxon>Embryophyta</taxon>
        <taxon>Tracheophyta</taxon>
        <taxon>Spermatophyta</taxon>
        <taxon>Magnoliopsida</taxon>
        <taxon>eudicotyledons</taxon>
        <taxon>Gunneridae</taxon>
        <taxon>Pentapetalae</taxon>
        <taxon>asterids</taxon>
        <taxon>lamiids</taxon>
        <taxon>Solanales</taxon>
        <taxon>Solanaceae</taxon>
        <taxon>Solanoideae</taxon>
        <taxon>Solaneae</taxon>
        <taxon>Solanum</taxon>
    </lineage>
</organism>
<protein>
    <submittedName>
        <fullName evidence="1">Uncharacterized protein</fullName>
    </submittedName>
</protein>
<name>A0AAV9KYG2_9SOLN</name>
<dbReference type="EMBL" id="JAWPEI010000008">
    <property type="protein sequence ID" value="KAK4718334.1"/>
    <property type="molecule type" value="Genomic_DNA"/>
</dbReference>
<gene>
    <name evidence="1" type="ORF">R3W88_016672</name>
</gene>